<keyword evidence="4 7" id="KW-0863">Zinc-finger</keyword>
<evidence type="ECO:0000256" key="1">
    <source>
        <dbReference type="ARBA" id="ARBA00004496"/>
    </source>
</evidence>
<keyword evidence="12" id="KW-1185">Reference proteome</keyword>
<dbReference type="PROSITE" id="PS50103">
    <property type="entry name" value="ZF_C3H1"/>
    <property type="match status" value="1"/>
</dbReference>
<dbReference type="InterPro" id="IPR047187">
    <property type="entry name" value="SF1_C_Upf1"/>
</dbReference>
<dbReference type="InterPro" id="IPR045055">
    <property type="entry name" value="DNA2/NAM7-like"/>
</dbReference>
<dbReference type="GO" id="GO:0031380">
    <property type="term" value="C:nuclear RNA-directed RNA polymerase complex"/>
    <property type="evidence" value="ECO:0007669"/>
    <property type="project" value="TreeGrafter"/>
</dbReference>
<dbReference type="InterPro" id="IPR041679">
    <property type="entry name" value="DNA2/NAM7-like_C"/>
</dbReference>
<dbReference type="RefSeq" id="XP_009522572.1">
    <property type="nucleotide sequence ID" value="XM_009524277.1"/>
</dbReference>
<evidence type="ECO:0000256" key="5">
    <source>
        <dbReference type="ARBA" id="ARBA00022833"/>
    </source>
</evidence>
<evidence type="ECO:0000259" key="9">
    <source>
        <dbReference type="PROSITE" id="PS50103"/>
    </source>
</evidence>
<dbReference type="Pfam" id="PF13087">
    <property type="entry name" value="AAA_12"/>
    <property type="match status" value="1"/>
</dbReference>
<dbReference type="GO" id="GO:0008270">
    <property type="term" value="F:zinc ion binding"/>
    <property type="evidence" value="ECO:0007669"/>
    <property type="project" value="UniProtKB-KW"/>
</dbReference>
<evidence type="ECO:0000256" key="8">
    <source>
        <dbReference type="SAM" id="MobiDB-lite"/>
    </source>
</evidence>
<feature type="compositionally biased region" description="Acidic residues" evidence="8">
    <location>
        <begin position="1183"/>
        <end position="1192"/>
    </location>
</feature>
<dbReference type="EMBL" id="JH159153">
    <property type="protein sequence ID" value="EGZ19855.1"/>
    <property type="molecule type" value="Genomic_DNA"/>
</dbReference>
<feature type="zinc finger region" description="C3H1-type" evidence="7">
    <location>
        <begin position="2"/>
        <end position="30"/>
    </location>
</feature>
<feature type="domain" description="RZ-type" evidence="10">
    <location>
        <begin position="1917"/>
        <end position="1989"/>
    </location>
</feature>
<dbReference type="OMA" id="APCQEPC"/>
<dbReference type="GO" id="GO:0031048">
    <property type="term" value="P:regulatory ncRNA-mediated heterochromatin formation"/>
    <property type="evidence" value="ECO:0007669"/>
    <property type="project" value="TreeGrafter"/>
</dbReference>
<dbReference type="InterPro" id="IPR036855">
    <property type="entry name" value="Znf_CCCH_sf"/>
</dbReference>
<evidence type="ECO:0000259" key="10">
    <source>
        <dbReference type="PROSITE" id="PS51981"/>
    </source>
</evidence>
<dbReference type="PANTHER" id="PTHR10887">
    <property type="entry name" value="DNA2/NAM7 HELICASE FAMILY"/>
    <property type="match status" value="1"/>
</dbReference>
<comment type="subcellular location">
    <subcellularLocation>
        <location evidence="1">Cytoplasm</location>
    </subcellularLocation>
</comment>
<evidence type="ECO:0000313" key="11">
    <source>
        <dbReference type="EMBL" id="EGZ19855.1"/>
    </source>
</evidence>
<dbReference type="GeneID" id="20641598"/>
<accession>G4ZAR9</accession>
<dbReference type="PROSITE" id="PS51981">
    <property type="entry name" value="ZF_RZ"/>
    <property type="match status" value="1"/>
</dbReference>
<evidence type="ECO:0000256" key="6">
    <source>
        <dbReference type="ARBA" id="ARBA00022859"/>
    </source>
</evidence>
<keyword evidence="5 7" id="KW-0862">Zinc</keyword>
<dbReference type="Pfam" id="PF13086">
    <property type="entry name" value="AAA_11"/>
    <property type="match status" value="1"/>
</dbReference>
<evidence type="ECO:0000256" key="4">
    <source>
        <dbReference type="ARBA" id="ARBA00022771"/>
    </source>
</evidence>
<dbReference type="KEGG" id="psoj:PHYSODRAFT_298238"/>
<dbReference type="GO" id="GO:0002376">
    <property type="term" value="P:immune system process"/>
    <property type="evidence" value="ECO:0007669"/>
    <property type="project" value="UniProtKB-KW"/>
</dbReference>
<reference evidence="11 12" key="1">
    <citation type="journal article" date="2006" name="Science">
        <title>Phytophthora genome sequences uncover evolutionary origins and mechanisms of pathogenesis.</title>
        <authorList>
            <person name="Tyler B.M."/>
            <person name="Tripathy S."/>
            <person name="Zhang X."/>
            <person name="Dehal P."/>
            <person name="Jiang R.H."/>
            <person name="Aerts A."/>
            <person name="Arredondo F.D."/>
            <person name="Baxter L."/>
            <person name="Bensasson D."/>
            <person name="Beynon J.L."/>
            <person name="Chapman J."/>
            <person name="Damasceno C.M."/>
            <person name="Dorrance A.E."/>
            <person name="Dou D."/>
            <person name="Dickerman A.W."/>
            <person name="Dubchak I.L."/>
            <person name="Garbelotto M."/>
            <person name="Gijzen M."/>
            <person name="Gordon S.G."/>
            <person name="Govers F."/>
            <person name="Grunwald N.J."/>
            <person name="Huang W."/>
            <person name="Ivors K.L."/>
            <person name="Jones R.W."/>
            <person name="Kamoun S."/>
            <person name="Krampis K."/>
            <person name="Lamour K.H."/>
            <person name="Lee M.K."/>
            <person name="McDonald W.H."/>
            <person name="Medina M."/>
            <person name="Meijer H.J."/>
            <person name="Nordberg E.K."/>
            <person name="Maclean D.J."/>
            <person name="Ospina-Giraldo M.D."/>
            <person name="Morris P.F."/>
            <person name="Phuntumart V."/>
            <person name="Putnam N.H."/>
            <person name="Rash S."/>
            <person name="Rose J.K."/>
            <person name="Sakihama Y."/>
            <person name="Salamov A.A."/>
            <person name="Savidor A."/>
            <person name="Scheuring C.F."/>
            <person name="Smith B.M."/>
            <person name="Sobral B.W."/>
            <person name="Terry A."/>
            <person name="Torto-Alalibo T.A."/>
            <person name="Win J."/>
            <person name="Xu Z."/>
            <person name="Zhang H."/>
            <person name="Grigoriev I.V."/>
            <person name="Rokhsar D.S."/>
            <person name="Boore J.L."/>
        </authorList>
    </citation>
    <scope>NUCLEOTIDE SEQUENCE [LARGE SCALE GENOMIC DNA]</scope>
    <source>
        <strain evidence="11 12">P6497</strain>
    </source>
</reference>
<dbReference type="FunFam" id="3.40.50.300:FF:001660">
    <property type="entry name" value="NF-X1 finger and helicase protein, putative"/>
    <property type="match status" value="1"/>
</dbReference>
<dbReference type="InterPro" id="IPR046439">
    <property type="entry name" value="ZF_RZ_dom"/>
</dbReference>
<dbReference type="InParanoid" id="G4ZAR9"/>
<dbReference type="InterPro" id="IPR041677">
    <property type="entry name" value="DNA2/NAM7_AAA_11"/>
</dbReference>
<dbReference type="InterPro" id="IPR027417">
    <property type="entry name" value="P-loop_NTPase"/>
</dbReference>
<dbReference type="InterPro" id="IPR000571">
    <property type="entry name" value="Znf_CCCH"/>
</dbReference>
<organism evidence="11 12">
    <name type="scientific">Phytophthora sojae (strain P6497)</name>
    <name type="common">Soybean stem and root rot agent</name>
    <name type="synonym">Phytophthora megasperma f. sp. glycines</name>
    <dbReference type="NCBI Taxonomy" id="1094619"/>
    <lineage>
        <taxon>Eukaryota</taxon>
        <taxon>Sar</taxon>
        <taxon>Stramenopiles</taxon>
        <taxon>Oomycota</taxon>
        <taxon>Peronosporomycetes</taxon>
        <taxon>Peronosporales</taxon>
        <taxon>Peronosporaceae</taxon>
        <taxon>Phytophthora</taxon>
    </lineage>
</organism>
<keyword evidence="3 7" id="KW-0479">Metal-binding</keyword>
<dbReference type="SMART" id="SM00356">
    <property type="entry name" value="ZnF_C3H1"/>
    <property type="match status" value="1"/>
</dbReference>
<evidence type="ECO:0000313" key="12">
    <source>
        <dbReference type="Proteomes" id="UP000002640"/>
    </source>
</evidence>
<proteinExistence type="predicted"/>
<feature type="region of interest" description="Disordered" evidence="8">
    <location>
        <begin position="1181"/>
        <end position="1205"/>
    </location>
</feature>
<feature type="domain" description="C3H1-type" evidence="9">
    <location>
        <begin position="2"/>
        <end position="30"/>
    </location>
</feature>
<gene>
    <name evidence="11" type="ORF">PHYSODRAFT_298238</name>
</gene>
<dbReference type="PANTHER" id="PTHR10887:SF341">
    <property type="entry name" value="NFX1-TYPE ZINC FINGER-CONTAINING PROTEIN 1"/>
    <property type="match status" value="1"/>
</dbReference>
<evidence type="ECO:0000256" key="3">
    <source>
        <dbReference type="ARBA" id="ARBA00022723"/>
    </source>
</evidence>
<keyword evidence="2" id="KW-0963">Cytoplasm</keyword>
<dbReference type="Gene3D" id="3.40.50.300">
    <property type="entry name" value="P-loop containing nucleotide triphosphate hydrolases"/>
    <property type="match status" value="2"/>
</dbReference>
<dbReference type="SUPFAM" id="SSF90229">
    <property type="entry name" value="CCCH zinc finger"/>
    <property type="match status" value="1"/>
</dbReference>
<dbReference type="CDD" id="cd18808">
    <property type="entry name" value="SF1_C_Upf1"/>
    <property type="match status" value="1"/>
</dbReference>
<sequence length="1989" mass="223640">MFERKQPCKFFLRNGRCRYGSSCRFSHSGGPASRHSSGDIGRWGRQRTSELVATTLFSLQTFRAQLAEKLGSGTIFSSHSDALVNFWPGRDRLEVLWKGFLLPPDFRGPRLVDSQTQALNFINSGLHALTDDHVAPQFLRELGQTEGRGVALIQALLDLKYSVDAGRQRNIVSFQRGLVPFVIKLTMRRMEMISQHMEEANYVYSFVRTAHAQLFRVYLEHLQQIVERHSIEDRTLSHSSFLLESQGRRYAPLCFTQLCLPFIRLLYLLGSKFNDFIYEDGFQETVNYLDALIKKWVDDSEENDDSSLDSALCFKMIKEEITRLHKMIRRGDHAMQTGAALENELTEGSDSSLPTSEVWNTLTVSVPEEGTLADGSVGPRHDNDHRDISKIQLLPTTEECSSREPPPLPGNFPFHVNAHWLLPGPDRWVDTHFRLYREDFCSAIRLCVQDVVHRLRQSGGNLAAGRVRAGDVDYNVYHAFNTSVMLKHTFSRNEHERAHRPERIGLCVDVRFRHPSLVKGDKKTRREFWEKTRRLPYNGMVAMVSHVSGEIEVVFCEIVQRDVNQLVDNVARISLQPYETSDFETLERWQHNKSLQQQASTNGAPHHTMLIEFNKVFLFGYQPVLCALQRIRPATMPFLEYLAPESPPQAVQMETPLYCVAPGFKFDLTSVVQGHPREGNDDPQQLHLYPTQETSREECETALVNHSTLERDQAKALVQALSSRVACIQGLPGTGKSFIGALLTKIIVEAKVTPVLIVCYTNHALDQFLCQLLDVGITKLVRVGGQCKEPRLDQYKLNAIHKVCDRYELKLLYQRLDSHASAISVARRCLQAQKHGSTWESLRSFLQQHFPNEYDYFNEQQDEMFGDNWEVSGCDDILEYWMKGYDDGTGPMLDEPSNVWLWNSTKRQAALSEWSDQIRSKCMDELVRAQEAYKSTLKKLEAVRKETDVGVLKGMQIIGMTTTGVAKNQQRIEAVAPPVVICEEAGEVLEAQVMACLSPACQQLVLIGDHKQLRPHIADYNLSVESSLGKRYALDVSLFERLVAPTSGLPFWMLTEQHRMRPQISQLLRMLFYPEVRDARETLEYPSLLGVDKNVFFVNHSQPEDGASDEFGKSTSSHSNEYEVEYIVATLKFLLQQGYQSCDIALLTPYVGQLMKIRSALKGEFVLELNELDQQEIQRTFGDDGDDVEDDTGTMRRDSPSALGATKKNLSDTIRAATVDNFQGEEATVILVSLVRSSTNIQGRETIGFLKIPNRINVLLSRAKHGLIFVGHGDLLRAKSPIWQQILDQLESDGCYGDGLPLHCQLHPDYQRVASNPSSFALLSPDGGCLRPCGRRLPGCGHACPKLCHVDQPSHKAVYCTQPCLRLQEGCSHVCPRVCGDPCGRCEVLVGSITLPCGHTYSNARCFEAKKPSNVRCNVVVEKLISVCGHIQNTACYITDVKCKRKCGAVLTCGHECSRTCSNCIEDTLEVYEGVPEPDFPIEPAEHGACRKKCERLLPCCHRCHGVCHGEAPCPPCQHICDVFSCEHASCNHPCSAPCAACTESCKWGCEHVDICQLPCGAPCNRKLCDLRCSKSLSCGHRCPSVCGEDCPVQEFCHDCGDEDVKQRVADVILFRKYGEIDPSKDPVLVLPCCSMVYTKETLDGTLHLSTYYNEEGEPRGALPGGYIDMPQCPNCSKPIRGLRRYGRMIKRAAIDAAEKKFITHTQHQLTVLQARVNAAVERGDIRRDETLQGEIRSFGLAVRSPPCQEVFEACVALLTKAQGWQGGGDVTIDQSALPVPNSTFRFAGYYYLFAAQMQSLNARKTLNNAEPHARIALQKFVDGSYSQQAREAKLVLVRVLLIEAEKTLNKSVKSEGERAERETEVEKFTFEAQELLNDLEEYVDFRLQHEQELQSFRRTLASITRRAKSATFYQEVSTEELRAVKTAMQAEFQGSGHWYRCVNGHSYSIGECGMAMERTTCPECGALVGGANHVFVEGTAHDSDMDSL</sequence>
<protein>
    <submittedName>
        <fullName evidence="11">Uncharacterized protein</fullName>
    </submittedName>
</protein>
<dbReference type="Proteomes" id="UP000002640">
    <property type="component" value="Unassembled WGS sequence"/>
</dbReference>
<name>G4ZAR9_PHYSP</name>
<evidence type="ECO:0000256" key="2">
    <source>
        <dbReference type="ARBA" id="ARBA00022490"/>
    </source>
</evidence>
<dbReference type="Pfam" id="PF20173">
    <property type="entry name" value="ZnF_RZ-type"/>
    <property type="match status" value="1"/>
</dbReference>
<dbReference type="CDD" id="cd17936">
    <property type="entry name" value="EEXXEc_NFX1"/>
    <property type="match status" value="1"/>
</dbReference>
<dbReference type="GO" id="GO:0004386">
    <property type="term" value="F:helicase activity"/>
    <property type="evidence" value="ECO:0007669"/>
    <property type="project" value="InterPro"/>
</dbReference>
<dbReference type="SUPFAM" id="SSF52540">
    <property type="entry name" value="P-loop containing nucleoside triphosphate hydrolases"/>
    <property type="match status" value="1"/>
</dbReference>
<dbReference type="Pfam" id="PF00642">
    <property type="entry name" value="zf-CCCH"/>
    <property type="match status" value="1"/>
</dbReference>
<evidence type="ECO:0000256" key="7">
    <source>
        <dbReference type="PROSITE-ProRule" id="PRU00723"/>
    </source>
</evidence>
<keyword evidence="6" id="KW-0391">Immunity</keyword>
<dbReference type="GO" id="GO:0005737">
    <property type="term" value="C:cytoplasm"/>
    <property type="evidence" value="ECO:0007669"/>
    <property type="project" value="UniProtKB-SubCell"/>
</dbReference>